<keyword evidence="2" id="KW-1185">Reference proteome</keyword>
<comment type="caution">
    <text evidence="1">The sequence shown here is derived from an EMBL/GenBank/DDBJ whole genome shotgun (WGS) entry which is preliminary data.</text>
</comment>
<accession>A0AA38M070</accession>
<name>A0AA38M070_9CUCU</name>
<evidence type="ECO:0000313" key="1">
    <source>
        <dbReference type="EMBL" id="KAJ3636448.1"/>
    </source>
</evidence>
<dbReference type="AlphaFoldDB" id="A0AA38M070"/>
<gene>
    <name evidence="1" type="ORF">Zmor_028530</name>
</gene>
<organism evidence="1 2">
    <name type="scientific">Zophobas morio</name>
    <dbReference type="NCBI Taxonomy" id="2755281"/>
    <lineage>
        <taxon>Eukaryota</taxon>
        <taxon>Metazoa</taxon>
        <taxon>Ecdysozoa</taxon>
        <taxon>Arthropoda</taxon>
        <taxon>Hexapoda</taxon>
        <taxon>Insecta</taxon>
        <taxon>Pterygota</taxon>
        <taxon>Neoptera</taxon>
        <taxon>Endopterygota</taxon>
        <taxon>Coleoptera</taxon>
        <taxon>Polyphaga</taxon>
        <taxon>Cucujiformia</taxon>
        <taxon>Tenebrionidae</taxon>
        <taxon>Zophobas</taxon>
    </lineage>
</organism>
<dbReference type="EMBL" id="JALNTZ010000096">
    <property type="protein sequence ID" value="KAJ3636448.1"/>
    <property type="molecule type" value="Genomic_DNA"/>
</dbReference>
<dbReference type="Proteomes" id="UP001168821">
    <property type="component" value="Unassembled WGS sequence"/>
</dbReference>
<reference evidence="1" key="1">
    <citation type="journal article" date="2023" name="G3 (Bethesda)">
        <title>Whole genome assemblies of Zophobas morio and Tenebrio molitor.</title>
        <authorList>
            <person name="Kaur S."/>
            <person name="Stinson S.A."/>
            <person name="diCenzo G.C."/>
        </authorList>
    </citation>
    <scope>NUCLEOTIDE SEQUENCE</scope>
    <source>
        <strain evidence="1">QUZm001</strain>
    </source>
</reference>
<evidence type="ECO:0000313" key="2">
    <source>
        <dbReference type="Proteomes" id="UP001168821"/>
    </source>
</evidence>
<sequence length="122" mass="14181">MIGNVLHEGQLCSYKLIQVDNNLKALFMNGGIVHQKYASPKDLRFINVTHWNKYIPDSYYWNYNKGLGFCTEDAPLYNLDEEIIKNLIRAARHFASSYSREDSNIIDFFASFEKHIRSLPSS</sequence>
<proteinExistence type="predicted"/>
<protein>
    <submittedName>
        <fullName evidence="1">Uncharacterized protein</fullName>
    </submittedName>
</protein>